<dbReference type="KEGG" id="vg:65128644"/>
<reference evidence="1 2" key="1">
    <citation type="submission" date="2020-07" db="EMBL/GenBank/DDBJ databases">
        <title>Taxonomic proposal: Crassvirales, a new order of highly abundant and diverse bacterial viruses.</title>
        <authorList>
            <person name="Shkoporov A.N."/>
            <person name="Stockdale S.R."/>
            <person name="Guerin E."/>
            <person name="Ross R.P."/>
            <person name="Hill C."/>
        </authorList>
    </citation>
    <scope>NUCLEOTIDE SEQUENCE [LARGE SCALE GENOMIC DNA]</scope>
</reference>
<dbReference type="Proteomes" id="UP000593899">
    <property type="component" value="Segment"/>
</dbReference>
<accession>A0A7M1RV22</accession>
<dbReference type="GeneID" id="65128644"/>
<evidence type="ECO:0000313" key="2">
    <source>
        <dbReference type="Proteomes" id="UP000593899"/>
    </source>
</evidence>
<dbReference type="InterPro" id="IPR027417">
    <property type="entry name" value="P-loop_NTPase"/>
</dbReference>
<organism evidence="1 2">
    <name type="scientific">uncultured phage cr107_1</name>
    <dbReference type="NCBI Taxonomy" id="2772061"/>
    <lineage>
        <taxon>Viruses</taxon>
        <taxon>Duplodnaviria</taxon>
        <taxon>Heunggongvirae</taxon>
        <taxon>Uroviricota</taxon>
        <taxon>Caudoviricetes</taxon>
        <taxon>Crassvirales</taxon>
        <taxon>Intestiviridae</taxon>
        <taxon>Churivirinae</taxon>
        <taxon>Jahgtovirus</taxon>
        <taxon>Jahgtovirus intestinihominis</taxon>
    </lineage>
</organism>
<dbReference type="Gene3D" id="3.40.50.300">
    <property type="entry name" value="P-loop containing nucleotide triphosphate hydrolases"/>
    <property type="match status" value="1"/>
</dbReference>
<dbReference type="EMBL" id="MT774377">
    <property type="protein sequence ID" value="QOR58188.1"/>
    <property type="molecule type" value="Genomic_DNA"/>
</dbReference>
<evidence type="ECO:0000313" key="1">
    <source>
        <dbReference type="EMBL" id="QOR58188.1"/>
    </source>
</evidence>
<sequence>MQLSEYPFFMYYMEEDKGKKYKHAKDCGYKDPFDHFLIGESGGFLMNIDPNKRFVNTELLRPAAIAYEKDGVYTKFAVDSMPYTNFRKQETLRRLVGFKAPCLMDTRTGEIEEVYITGEHYNFINYGRILKLDTKTLRVEEGKVTGRKIRGFPRFIDCQWWYFLIKQFCRDNGLFLINDKTRRGGFSYMEAIGSANFINLTPNRAVIHAASDNKFLVQSGGLSDFMKKQIIFYESNTPFVRGIAKIDASDFILGYKDPSTAIIDDNSWNSACISVSTKNNPSAAVGKDAGEIKCEEMSEFENFDDFMDVTEPTLKTGSVTTGFLNAWGTAGKANAGWVTFEQNFYDPRGRNFMAFENVWDKDSRPEVCGYFKPYCWGLEGYKIGDDNQIATLTSLDDDGNSDIALGFQIAEEERAIEKAKSKSFAKFISYCGQYANMPSESFSSVSENIFSSEILDEWEQELKMSNKYNFYIDGKFVEYDSDNFEFIPNERIAATGGVYRKDFFDYIKNVPRHSNEDPEGCIRKWFNPIKVEYIDKKTGQLTKGTPPGIYSISYDPVGIDKDKKELTNKHSHNSIKVWMNPCIYNGYRPRLCAVYYGRPDELEKADRICYYFAVTYNCLGTTNVEINRGETVSNFKKWKAVKYLGYHPVHLWDTNINSKKVNTIGYDISSETVKLDGLRMLKEMLYSPIGKFEDGRDMLVLHTIYDYQSVLELKKWSNTGNFDRVSEMIVRGIEWAANDKFAKKQLEHRQRVQTEKENFWNRKRY</sequence>
<protein>
    <submittedName>
        <fullName evidence="1">Terminase</fullName>
    </submittedName>
</protein>
<keyword evidence="2" id="KW-1185">Reference proteome</keyword>
<dbReference type="RefSeq" id="YP_010110346.1">
    <property type="nucleotide sequence ID" value="NC_055870.1"/>
</dbReference>
<name>A0A7M1RV22_9CAUD</name>
<proteinExistence type="predicted"/>